<feature type="region of interest" description="Disordered" evidence="1">
    <location>
        <begin position="114"/>
        <end position="157"/>
    </location>
</feature>
<evidence type="ECO:0000313" key="2">
    <source>
        <dbReference type="EMBL" id="KAG8627300.1"/>
    </source>
</evidence>
<protein>
    <submittedName>
        <fullName evidence="2">Uncharacterized protein</fullName>
    </submittedName>
</protein>
<feature type="compositionally biased region" description="Polar residues" evidence="1">
    <location>
        <begin position="70"/>
        <end position="80"/>
    </location>
</feature>
<gene>
    <name evidence="2" type="ORF">KVT40_004783</name>
</gene>
<comment type="caution">
    <text evidence="2">The sequence shown here is derived from an EMBL/GenBank/DDBJ whole genome shotgun (WGS) entry which is preliminary data.</text>
</comment>
<dbReference type="Proteomes" id="UP000809789">
    <property type="component" value="Unassembled WGS sequence"/>
</dbReference>
<name>A0A8K0PCT3_9PEZI</name>
<evidence type="ECO:0000313" key="3">
    <source>
        <dbReference type="Proteomes" id="UP000809789"/>
    </source>
</evidence>
<proteinExistence type="predicted"/>
<feature type="region of interest" description="Disordered" evidence="1">
    <location>
        <begin position="1"/>
        <end position="83"/>
    </location>
</feature>
<feature type="compositionally biased region" description="Low complexity" evidence="1">
    <location>
        <begin position="19"/>
        <end position="40"/>
    </location>
</feature>
<sequence length="385" mass="41508">MESPPLTPLHPFAPSKPGSPSQSRRPNSQRSSSFSSTHSFSIERRRSSYSNRRLSTSSRFSNGYDELPSPTEQRNRSVSGMGTLADELDSADEDDWGEGGSIMEEEGVFTPRESTPLELADPPQPDGSRDSGVDVGFKGTPNKLKSQRRKAGSINFSRPTSSRSVVVEPDFTPELEEAMGSISRLAAIMSGPQADTTARTLSALRDLSNQSTLETLAHRLTTSTNSTASSLATHTKALQSVTASILSPITFAIPLSIEDIDELCQLLVSVSKVLPLPDTAVLQQSAKLSRDTADLQTALSGLLDSLQMSKQVSTNAARALKVSTSMVEDLRREYDLADQGRYWIDSGGWDAKLASRWAASECRSVMEGFEGVASEVRRGMEAAGA</sequence>
<organism evidence="2 3">
    <name type="scientific">Elsinoe batatas</name>
    <dbReference type="NCBI Taxonomy" id="2601811"/>
    <lineage>
        <taxon>Eukaryota</taxon>
        <taxon>Fungi</taxon>
        <taxon>Dikarya</taxon>
        <taxon>Ascomycota</taxon>
        <taxon>Pezizomycotina</taxon>
        <taxon>Dothideomycetes</taxon>
        <taxon>Dothideomycetidae</taxon>
        <taxon>Myriangiales</taxon>
        <taxon>Elsinoaceae</taxon>
        <taxon>Elsinoe</taxon>
    </lineage>
</organism>
<accession>A0A8K0PCT3</accession>
<keyword evidence="3" id="KW-1185">Reference proteome</keyword>
<feature type="compositionally biased region" description="Low complexity" evidence="1">
    <location>
        <begin position="48"/>
        <end position="59"/>
    </location>
</feature>
<reference evidence="2" key="1">
    <citation type="submission" date="2021-07" db="EMBL/GenBank/DDBJ databases">
        <title>Elsinoe batatas strain:CRI-CJ2 Genome sequencing and assembly.</title>
        <authorList>
            <person name="Huang L."/>
        </authorList>
    </citation>
    <scope>NUCLEOTIDE SEQUENCE</scope>
    <source>
        <strain evidence="2">CRI-CJ2</strain>
    </source>
</reference>
<dbReference type="EMBL" id="JAESVG020000005">
    <property type="protein sequence ID" value="KAG8627300.1"/>
    <property type="molecule type" value="Genomic_DNA"/>
</dbReference>
<dbReference type="AlphaFoldDB" id="A0A8K0PCT3"/>
<dbReference type="OrthoDB" id="5427526at2759"/>
<evidence type="ECO:0000256" key="1">
    <source>
        <dbReference type="SAM" id="MobiDB-lite"/>
    </source>
</evidence>